<dbReference type="Gene3D" id="3.50.50.60">
    <property type="entry name" value="FAD/NAD(P)-binding domain"/>
    <property type="match status" value="1"/>
</dbReference>
<dbReference type="UniPathway" id="UPA00767">
    <property type="reaction ID" value="UER00752"/>
</dbReference>
<keyword evidence="5 13" id="KW-0285">Flavoprotein</keyword>
<evidence type="ECO:0000313" key="16">
    <source>
        <dbReference type="Proteomes" id="UP000439903"/>
    </source>
</evidence>
<comment type="similarity">
    <text evidence="4 13">Belongs to the squalene monooxygenase family.</text>
</comment>
<reference evidence="15 16" key="1">
    <citation type="journal article" date="2019" name="Environ. Microbiol.">
        <title>At the nexus of three kingdoms: the genome of the mycorrhizal fungus Gigaspora margarita provides insights into plant, endobacterial and fungal interactions.</title>
        <authorList>
            <person name="Venice F."/>
            <person name="Ghignone S."/>
            <person name="Salvioli di Fossalunga A."/>
            <person name="Amselem J."/>
            <person name="Novero M."/>
            <person name="Xianan X."/>
            <person name="Sedzielewska Toro K."/>
            <person name="Morin E."/>
            <person name="Lipzen A."/>
            <person name="Grigoriev I.V."/>
            <person name="Henrissat B."/>
            <person name="Martin F.M."/>
            <person name="Bonfante P."/>
        </authorList>
    </citation>
    <scope>NUCLEOTIDE SEQUENCE [LARGE SCALE GENOMIC DNA]</scope>
    <source>
        <strain evidence="15 16">BEG34</strain>
    </source>
</reference>
<dbReference type="EMBL" id="WTPW01001468">
    <property type="protein sequence ID" value="KAF0433609.1"/>
    <property type="molecule type" value="Genomic_DNA"/>
</dbReference>
<gene>
    <name evidence="15" type="ORF">F8M41_005018</name>
</gene>
<keyword evidence="16" id="KW-1185">Reference proteome</keyword>
<dbReference type="AlphaFoldDB" id="A0A8H4A675"/>
<dbReference type="GO" id="GO:0006696">
    <property type="term" value="P:ergosterol biosynthetic process"/>
    <property type="evidence" value="ECO:0007669"/>
    <property type="project" value="TreeGrafter"/>
</dbReference>
<dbReference type="GO" id="GO:0050660">
    <property type="term" value="F:flavin adenine dinucleotide binding"/>
    <property type="evidence" value="ECO:0007669"/>
    <property type="project" value="UniProtKB-UniRule"/>
</dbReference>
<keyword evidence="11 13" id="KW-0560">Oxidoreductase</keyword>
<keyword evidence="8 13" id="KW-0274">FAD</keyword>
<evidence type="ECO:0000256" key="3">
    <source>
        <dbReference type="ARBA" id="ARBA00004477"/>
    </source>
</evidence>
<evidence type="ECO:0000256" key="5">
    <source>
        <dbReference type="ARBA" id="ARBA00022630"/>
    </source>
</evidence>
<evidence type="ECO:0000256" key="9">
    <source>
        <dbReference type="ARBA" id="ARBA00022848"/>
    </source>
</evidence>
<comment type="subcellular location">
    <subcellularLocation>
        <location evidence="3 13">Endoplasmic reticulum membrane</location>
        <topology evidence="3 13">Multi-pass membrane protein</topology>
    </subcellularLocation>
    <subcellularLocation>
        <location evidence="2">Microsome membrane</location>
        <topology evidence="2">Multi-pass membrane protein</topology>
    </subcellularLocation>
</comment>
<dbReference type="EC" id="1.14.14.17" evidence="13"/>
<evidence type="ECO:0000256" key="13">
    <source>
        <dbReference type="RuleBase" id="RU367121"/>
    </source>
</evidence>
<dbReference type="InterPro" id="IPR040125">
    <property type="entry name" value="Squalene_monox"/>
</dbReference>
<keyword evidence="12 13" id="KW-0472">Membrane</keyword>
<dbReference type="Pfam" id="PF13450">
    <property type="entry name" value="NAD_binding_8"/>
    <property type="match status" value="1"/>
</dbReference>
<evidence type="ECO:0000256" key="7">
    <source>
        <dbReference type="ARBA" id="ARBA00022824"/>
    </source>
</evidence>
<comment type="caution">
    <text evidence="15">The sequence shown here is derived from an EMBL/GenBank/DDBJ whole genome shotgun (WGS) entry which is preliminary data.</text>
</comment>
<accession>A0A8H4A675</accession>
<name>A0A8H4A675_GIGMA</name>
<evidence type="ECO:0000256" key="6">
    <source>
        <dbReference type="ARBA" id="ARBA00022692"/>
    </source>
</evidence>
<dbReference type="GO" id="GO:0005789">
    <property type="term" value="C:endoplasmic reticulum membrane"/>
    <property type="evidence" value="ECO:0007669"/>
    <property type="project" value="UniProtKB-SubCell"/>
</dbReference>
<feature type="transmembrane region" description="Helical" evidence="13">
    <location>
        <begin position="6"/>
        <end position="24"/>
    </location>
</feature>
<keyword evidence="9" id="KW-0492">Microsome</keyword>
<evidence type="ECO:0000256" key="8">
    <source>
        <dbReference type="ARBA" id="ARBA00022827"/>
    </source>
</evidence>
<evidence type="ECO:0000313" key="15">
    <source>
        <dbReference type="EMBL" id="KAF0433609.1"/>
    </source>
</evidence>
<proteinExistence type="inferred from homology"/>
<evidence type="ECO:0000256" key="12">
    <source>
        <dbReference type="ARBA" id="ARBA00023136"/>
    </source>
</evidence>
<dbReference type="PANTHER" id="PTHR10835">
    <property type="entry name" value="SQUALENE MONOOXYGENASE"/>
    <property type="match status" value="1"/>
</dbReference>
<comment type="function">
    <text evidence="13">Catalyzes the stereospecific oxidation of squalene to (S)-2,3-epoxysqualene, and is considered to be a rate-limiting enzyme in steroid biosynthesis.</text>
</comment>
<dbReference type="PRINTS" id="PR00420">
    <property type="entry name" value="RNGMNOXGNASE"/>
</dbReference>
<feature type="transmembrane region" description="Helical" evidence="13">
    <location>
        <begin position="433"/>
        <end position="452"/>
    </location>
</feature>
<organism evidence="15 16">
    <name type="scientific">Gigaspora margarita</name>
    <dbReference type="NCBI Taxonomy" id="4874"/>
    <lineage>
        <taxon>Eukaryota</taxon>
        <taxon>Fungi</taxon>
        <taxon>Fungi incertae sedis</taxon>
        <taxon>Mucoromycota</taxon>
        <taxon>Glomeromycotina</taxon>
        <taxon>Glomeromycetes</taxon>
        <taxon>Diversisporales</taxon>
        <taxon>Gigasporaceae</taxon>
        <taxon>Gigaspora</taxon>
    </lineage>
</organism>
<evidence type="ECO:0000256" key="1">
    <source>
        <dbReference type="ARBA" id="ARBA00001974"/>
    </source>
</evidence>
<evidence type="ECO:0000259" key="14">
    <source>
        <dbReference type="Pfam" id="PF08491"/>
    </source>
</evidence>
<feature type="domain" description="Squalene epoxidase" evidence="14">
    <location>
        <begin position="158"/>
        <end position="433"/>
    </location>
</feature>
<dbReference type="InterPro" id="IPR036188">
    <property type="entry name" value="FAD/NAD-bd_sf"/>
</dbReference>
<dbReference type="PANTHER" id="PTHR10835:SF0">
    <property type="entry name" value="SQUALENE MONOOXYGENASE"/>
    <property type="match status" value="1"/>
</dbReference>
<keyword evidence="7 13" id="KW-0256">Endoplasmic reticulum</keyword>
<dbReference type="SUPFAM" id="SSF51905">
    <property type="entry name" value="FAD/NAD(P)-binding domain"/>
    <property type="match status" value="1"/>
</dbReference>
<keyword evidence="10 13" id="KW-1133">Transmembrane helix</keyword>
<dbReference type="OrthoDB" id="1678617at2759"/>
<evidence type="ECO:0000256" key="11">
    <source>
        <dbReference type="ARBA" id="ARBA00023002"/>
    </source>
</evidence>
<dbReference type="GO" id="GO:0004506">
    <property type="term" value="F:squalene monooxygenase activity"/>
    <property type="evidence" value="ECO:0007669"/>
    <property type="project" value="UniProtKB-UniRule"/>
</dbReference>
<dbReference type="FunFam" id="3.50.50.60:FF:000166">
    <property type="entry name" value="Squalene monooxygenase Erg1"/>
    <property type="match status" value="1"/>
</dbReference>
<feature type="transmembrane region" description="Helical" evidence="13">
    <location>
        <begin position="403"/>
        <end position="421"/>
    </location>
</feature>
<comment type="cofactor">
    <cofactor evidence="1 13">
        <name>FAD</name>
        <dbReference type="ChEBI" id="CHEBI:57692"/>
    </cofactor>
</comment>
<dbReference type="Proteomes" id="UP000439903">
    <property type="component" value="Unassembled WGS sequence"/>
</dbReference>
<dbReference type="Pfam" id="PF08491">
    <property type="entry name" value="SE"/>
    <property type="match status" value="1"/>
</dbReference>
<evidence type="ECO:0000256" key="10">
    <source>
        <dbReference type="ARBA" id="ARBA00022989"/>
    </source>
</evidence>
<keyword evidence="6 13" id="KW-0812">Transmembrane</keyword>
<protein>
    <recommendedName>
        <fullName evidence="13">Squalene monooxygenase</fullName>
        <ecNumber evidence="13">1.14.14.17</ecNumber>
    </recommendedName>
</protein>
<evidence type="ECO:0000256" key="4">
    <source>
        <dbReference type="ARBA" id="ARBA00008802"/>
    </source>
</evidence>
<sequence>MSLEYDLIIIGAGIVGCVAAVAFGKQGRKVLLIERDMNEPNRIVGELLQPGGVIALEKLGLSECLENIDSIPCYGYGVFYGGETVSVPYPNVNGKPARGRSFHHGRFIMNLRNAASKISNVTICEAMANDIISCPLTERALGVICTPKGESDVRHFYAPLTIIADGCFSKFRKDFILRDVQVKSNFVGLIMKDTVLPFPNHGHVILANSPVLMYQIGTHETRVLIDIPGKLPSNGSGELKKFIENNVLPFIPKSVQPSFCEALQTERLRSMPNSFLPPSTNVNGGLIILGDAMNMRHPLTGGGMTVGFYDVVILSDLLSPAQTPDFNDTGLILAQLQVFHWKRKFYCSTVINVLAQALHSLFAAADDKYLRILREACFNYFKFGGICVSHPCGMLAGLFQNPLMLIFHFFAVAIYGVYRIFREDTMLHIPQNMLKSFIVIYTACVVILPVLWTELKF</sequence>
<comment type="catalytic activity">
    <reaction evidence="13">
        <text>squalene + reduced [NADPH--hemoprotein reductase] + O2 = (S)-2,3-epoxysqualene + oxidized [NADPH--hemoprotein reductase] + H2O + H(+)</text>
        <dbReference type="Rhea" id="RHEA:25282"/>
        <dbReference type="Rhea" id="RHEA-COMP:11964"/>
        <dbReference type="Rhea" id="RHEA-COMP:11965"/>
        <dbReference type="ChEBI" id="CHEBI:15377"/>
        <dbReference type="ChEBI" id="CHEBI:15378"/>
        <dbReference type="ChEBI" id="CHEBI:15379"/>
        <dbReference type="ChEBI" id="CHEBI:15440"/>
        <dbReference type="ChEBI" id="CHEBI:15441"/>
        <dbReference type="ChEBI" id="CHEBI:57618"/>
        <dbReference type="ChEBI" id="CHEBI:58210"/>
        <dbReference type="EC" id="1.14.14.17"/>
    </reaction>
</comment>
<dbReference type="InterPro" id="IPR013698">
    <property type="entry name" value="Squalene_epoxidase"/>
</dbReference>
<evidence type="ECO:0000256" key="2">
    <source>
        <dbReference type="ARBA" id="ARBA00004154"/>
    </source>
</evidence>